<dbReference type="GeneID" id="86824896"/>
<name>A0A8I0P289_9ACTN</name>
<dbReference type="SUPFAM" id="SSF51735">
    <property type="entry name" value="NAD(P)-binding Rossmann-fold domains"/>
    <property type="match status" value="1"/>
</dbReference>
<sequence>MSELPEKTRAAALAGLGKMGAPMARRLVSAGYAVHGYDVDERLRVALAADGLTPVASVDELADAAEDIILMLPNSDIVDQVAERIAAAVRSGARCRRIIDMSSSEPGRTRRLAPRLAESGIELVDAPVSGGVGGAVAGTLTLMVGGTAEQYERVRPLLEPLGSSIVHVGPVGAGHVIKALNNLMSACSMLITAEAMTVATRFGMDPATALAVVNSASGRSGSTEAKFPKFVLTGTFDSGFTAALMAKDVGIATLLGKDLAVELPLAEAVQARWRELAAELAPDADHTEIVRPLEARHGVSIRAASHVGD</sequence>
<dbReference type="EC" id="1.1.1.31" evidence="7"/>
<dbReference type="Proteomes" id="UP000629287">
    <property type="component" value="Unassembled WGS sequence"/>
</dbReference>
<evidence type="ECO:0000256" key="1">
    <source>
        <dbReference type="ARBA" id="ARBA00009080"/>
    </source>
</evidence>
<accession>A0A8I0P289</accession>
<dbReference type="RefSeq" id="WP_046915477.1">
    <property type="nucleotide sequence ID" value="NZ_JADBGF010000001.1"/>
</dbReference>
<dbReference type="PANTHER" id="PTHR22981:SF7">
    <property type="entry name" value="3-HYDROXYISOBUTYRATE DEHYDROGENASE, MITOCHONDRIAL"/>
    <property type="match status" value="1"/>
</dbReference>
<dbReference type="Gene3D" id="3.40.50.720">
    <property type="entry name" value="NAD(P)-binding Rossmann-like Domain"/>
    <property type="match status" value="1"/>
</dbReference>
<dbReference type="PANTHER" id="PTHR22981">
    <property type="entry name" value="3-HYDROXYISOBUTYRATE DEHYDROGENASE-RELATED"/>
    <property type="match status" value="1"/>
</dbReference>
<feature type="domain" description="3-hydroxyisobutyrate dehydrogenase-like NAD-binding" evidence="6">
    <location>
        <begin position="172"/>
        <end position="293"/>
    </location>
</feature>
<reference evidence="7 8" key="1">
    <citation type="submission" date="2020-10" db="EMBL/GenBank/DDBJ databases">
        <title>Sequencing the genomes of 1000 actinobacteria strains.</title>
        <authorList>
            <person name="Klenk H.-P."/>
        </authorList>
    </citation>
    <scope>NUCLEOTIDE SEQUENCE [LARGE SCALE GENOMIC DNA]</scope>
    <source>
        <strain evidence="7 8">DSM 41803</strain>
    </source>
</reference>
<comment type="similarity">
    <text evidence="1">Belongs to the HIBADH-related family.</text>
</comment>
<dbReference type="GO" id="GO:0008442">
    <property type="term" value="F:3-hydroxyisobutyrate dehydrogenase activity"/>
    <property type="evidence" value="ECO:0007669"/>
    <property type="project" value="UniProtKB-EC"/>
</dbReference>
<gene>
    <name evidence="7" type="ORF">H4687_000207</name>
</gene>
<dbReference type="Pfam" id="PF03446">
    <property type="entry name" value="NAD_binding_2"/>
    <property type="match status" value="1"/>
</dbReference>
<protein>
    <submittedName>
        <fullName evidence="7">3-hydroxyisobutyrate dehydrogenase</fullName>
        <ecNumber evidence="7">1.1.1.31</ecNumber>
    </submittedName>
</protein>
<feature type="domain" description="6-phosphogluconate dehydrogenase NADP-binding" evidence="5">
    <location>
        <begin position="12"/>
        <end position="169"/>
    </location>
</feature>
<dbReference type="InterPro" id="IPR006115">
    <property type="entry name" value="6PGDH_NADP-bd"/>
</dbReference>
<dbReference type="EMBL" id="JADBGF010000001">
    <property type="protein sequence ID" value="MBE1594078.1"/>
    <property type="molecule type" value="Genomic_DNA"/>
</dbReference>
<keyword evidence="2 7" id="KW-0560">Oxidoreductase</keyword>
<keyword evidence="3" id="KW-0520">NAD</keyword>
<feature type="active site" evidence="4">
    <location>
        <position position="178"/>
    </location>
</feature>
<comment type="caution">
    <text evidence="7">The sequence shown here is derived from an EMBL/GenBank/DDBJ whole genome shotgun (WGS) entry which is preliminary data.</text>
</comment>
<proteinExistence type="inferred from homology"/>
<evidence type="ECO:0000256" key="2">
    <source>
        <dbReference type="ARBA" id="ARBA00023002"/>
    </source>
</evidence>
<dbReference type="InterPro" id="IPR013328">
    <property type="entry name" value="6PGD_dom2"/>
</dbReference>
<dbReference type="Gene3D" id="1.10.1040.10">
    <property type="entry name" value="N-(1-d-carboxylethyl)-l-norvaline Dehydrogenase, domain 2"/>
    <property type="match status" value="1"/>
</dbReference>
<dbReference type="SUPFAM" id="SSF48179">
    <property type="entry name" value="6-phosphogluconate dehydrogenase C-terminal domain-like"/>
    <property type="match status" value="1"/>
</dbReference>
<dbReference type="OrthoDB" id="3185659at2"/>
<dbReference type="InterPro" id="IPR029154">
    <property type="entry name" value="HIBADH-like_NADP-bd"/>
</dbReference>
<evidence type="ECO:0000313" key="7">
    <source>
        <dbReference type="EMBL" id="MBE1594078.1"/>
    </source>
</evidence>
<dbReference type="Pfam" id="PF14833">
    <property type="entry name" value="NAD_binding_11"/>
    <property type="match status" value="1"/>
</dbReference>
<evidence type="ECO:0000256" key="4">
    <source>
        <dbReference type="PIRSR" id="PIRSR000103-1"/>
    </source>
</evidence>
<evidence type="ECO:0000259" key="5">
    <source>
        <dbReference type="Pfam" id="PF03446"/>
    </source>
</evidence>
<dbReference type="InterPro" id="IPR008927">
    <property type="entry name" value="6-PGluconate_DH-like_C_sf"/>
</dbReference>
<keyword evidence="8" id="KW-1185">Reference proteome</keyword>
<dbReference type="GO" id="GO:0051287">
    <property type="term" value="F:NAD binding"/>
    <property type="evidence" value="ECO:0007669"/>
    <property type="project" value="InterPro"/>
</dbReference>
<dbReference type="GO" id="GO:0050661">
    <property type="term" value="F:NADP binding"/>
    <property type="evidence" value="ECO:0007669"/>
    <property type="project" value="InterPro"/>
</dbReference>
<evidence type="ECO:0000313" key="8">
    <source>
        <dbReference type="Proteomes" id="UP000629287"/>
    </source>
</evidence>
<dbReference type="InterPro" id="IPR036291">
    <property type="entry name" value="NAD(P)-bd_dom_sf"/>
</dbReference>
<evidence type="ECO:0000259" key="6">
    <source>
        <dbReference type="Pfam" id="PF14833"/>
    </source>
</evidence>
<dbReference type="PIRSF" id="PIRSF000103">
    <property type="entry name" value="HIBADH"/>
    <property type="match status" value="1"/>
</dbReference>
<organism evidence="7 8">
    <name type="scientific">Streptomyces stelliscabiei</name>
    <dbReference type="NCBI Taxonomy" id="146820"/>
    <lineage>
        <taxon>Bacteria</taxon>
        <taxon>Bacillati</taxon>
        <taxon>Actinomycetota</taxon>
        <taxon>Actinomycetes</taxon>
        <taxon>Kitasatosporales</taxon>
        <taxon>Streptomycetaceae</taxon>
        <taxon>Streptomyces</taxon>
    </lineage>
</organism>
<evidence type="ECO:0000256" key="3">
    <source>
        <dbReference type="ARBA" id="ARBA00023027"/>
    </source>
</evidence>
<dbReference type="AlphaFoldDB" id="A0A8I0P289"/>
<dbReference type="InterPro" id="IPR015815">
    <property type="entry name" value="HIBADH-related"/>
</dbReference>